<evidence type="ECO:0000313" key="1">
    <source>
        <dbReference type="EMBL" id="EMO88958.1"/>
    </source>
</evidence>
<accession>M6YRK1</accession>
<evidence type="ECO:0000313" key="2">
    <source>
        <dbReference type="Proteomes" id="UP000012138"/>
    </source>
</evidence>
<dbReference type="AlphaFoldDB" id="M6YRK1"/>
<comment type="caution">
    <text evidence="1">The sequence shown here is derived from an EMBL/GenBank/DDBJ whole genome shotgun (WGS) entry which is preliminary data.</text>
</comment>
<organism evidence="1 2">
    <name type="scientific">Leptospira noguchii str. 2001034031</name>
    <dbReference type="NCBI Taxonomy" id="1193053"/>
    <lineage>
        <taxon>Bacteria</taxon>
        <taxon>Pseudomonadati</taxon>
        <taxon>Spirochaetota</taxon>
        <taxon>Spirochaetia</taxon>
        <taxon>Leptospirales</taxon>
        <taxon>Leptospiraceae</taxon>
        <taxon>Leptospira</taxon>
    </lineage>
</organism>
<protein>
    <submittedName>
        <fullName evidence="1">Uncharacterized protein</fullName>
    </submittedName>
</protein>
<dbReference type="Proteomes" id="UP000012138">
    <property type="component" value="Unassembled WGS sequence"/>
</dbReference>
<sequence>MNHSVFTTRAYKNSTKNKRSILPKMYQFSKIASNQDCWFLREF</sequence>
<dbReference type="EMBL" id="AKXB02000112">
    <property type="protein sequence ID" value="EMO88958.1"/>
    <property type="molecule type" value="Genomic_DNA"/>
</dbReference>
<reference evidence="1 2" key="1">
    <citation type="submission" date="2013-01" db="EMBL/GenBank/DDBJ databases">
        <authorList>
            <person name="Harkins D.M."/>
            <person name="Durkin A.S."/>
            <person name="Brinkac L.M."/>
            <person name="Haft D.H."/>
            <person name="Selengut J.D."/>
            <person name="Sanka R."/>
            <person name="DePew J."/>
            <person name="Purushe J."/>
            <person name="Whelen A.C."/>
            <person name="Vinetz J.M."/>
            <person name="Sutton G.G."/>
            <person name="Nierman W.C."/>
            <person name="Fouts D.E."/>
        </authorList>
    </citation>
    <scope>NUCLEOTIDE SEQUENCE [LARGE SCALE GENOMIC DNA]</scope>
    <source>
        <strain evidence="1 2">2001034031</strain>
    </source>
</reference>
<gene>
    <name evidence="1" type="ORF">LEP1GSC024_4225</name>
</gene>
<name>M6YRK1_9LEPT</name>
<proteinExistence type="predicted"/>